<keyword evidence="5" id="KW-0648">Protein biosynthesis</keyword>
<dbReference type="InterPro" id="IPR045864">
    <property type="entry name" value="aa-tRNA-synth_II/BPL/LPL"/>
</dbReference>
<accession>A0A9P0DD04</accession>
<name>A0A9P0DD04_PHACE</name>
<dbReference type="NCBIfam" id="NF001750">
    <property type="entry name" value="PRK00476.1"/>
    <property type="match status" value="1"/>
</dbReference>
<dbReference type="Gene3D" id="2.40.50.140">
    <property type="entry name" value="Nucleic acid-binding proteins"/>
    <property type="match status" value="1"/>
</dbReference>
<dbReference type="PANTHER" id="PTHR22594:SF5">
    <property type="entry name" value="ASPARTATE--TRNA LIGASE, MITOCHONDRIAL"/>
    <property type="match status" value="1"/>
</dbReference>
<dbReference type="InterPro" id="IPR012340">
    <property type="entry name" value="NA-bd_OB-fold"/>
</dbReference>
<dbReference type="SUPFAM" id="SSF50249">
    <property type="entry name" value="Nucleic acid-binding proteins"/>
    <property type="match status" value="1"/>
</dbReference>
<dbReference type="SUPFAM" id="SSF55681">
    <property type="entry name" value="Class II aaRS and biotin synthetases"/>
    <property type="match status" value="1"/>
</dbReference>
<dbReference type="Gene3D" id="3.30.930.10">
    <property type="entry name" value="Bira Bifunctional Protein, Domain 2"/>
    <property type="match status" value="1"/>
</dbReference>
<evidence type="ECO:0000256" key="1">
    <source>
        <dbReference type="ARBA" id="ARBA00006303"/>
    </source>
</evidence>
<organism evidence="9 10">
    <name type="scientific">Phaedon cochleariae</name>
    <name type="common">Mustard beetle</name>
    <dbReference type="NCBI Taxonomy" id="80249"/>
    <lineage>
        <taxon>Eukaryota</taxon>
        <taxon>Metazoa</taxon>
        <taxon>Ecdysozoa</taxon>
        <taxon>Arthropoda</taxon>
        <taxon>Hexapoda</taxon>
        <taxon>Insecta</taxon>
        <taxon>Pterygota</taxon>
        <taxon>Neoptera</taxon>
        <taxon>Endopterygota</taxon>
        <taxon>Coleoptera</taxon>
        <taxon>Polyphaga</taxon>
        <taxon>Cucujiformia</taxon>
        <taxon>Chrysomeloidea</taxon>
        <taxon>Chrysomelidae</taxon>
        <taxon>Chrysomelinae</taxon>
        <taxon>Chrysomelini</taxon>
        <taxon>Phaedon</taxon>
    </lineage>
</organism>
<dbReference type="GO" id="GO:0005739">
    <property type="term" value="C:mitochondrion"/>
    <property type="evidence" value="ECO:0007669"/>
    <property type="project" value="TreeGrafter"/>
</dbReference>
<dbReference type="InterPro" id="IPR004524">
    <property type="entry name" value="Asp-tRNA-ligase_1"/>
</dbReference>
<evidence type="ECO:0000256" key="2">
    <source>
        <dbReference type="ARBA" id="ARBA00022598"/>
    </source>
</evidence>
<evidence type="ECO:0000256" key="6">
    <source>
        <dbReference type="ARBA" id="ARBA00023146"/>
    </source>
</evidence>
<keyword evidence="4" id="KW-0067">ATP-binding</keyword>
<evidence type="ECO:0000313" key="9">
    <source>
        <dbReference type="EMBL" id="CAH1116419.1"/>
    </source>
</evidence>
<dbReference type="InterPro" id="IPR004365">
    <property type="entry name" value="NA-bd_OB_tRNA"/>
</dbReference>
<dbReference type="GO" id="GO:0005524">
    <property type="term" value="F:ATP binding"/>
    <property type="evidence" value="ECO:0007669"/>
    <property type="project" value="UniProtKB-KW"/>
</dbReference>
<dbReference type="CDD" id="cd04317">
    <property type="entry name" value="EcAspRS_like_N"/>
    <property type="match status" value="1"/>
</dbReference>
<dbReference type="InterPro" id="IPR047089">
    <property type="entry name" value="Asp-tRNA-ligase_1_N"/>
</dbReference>
<dbReference type="InterPro" id="IPR006195">
    <property type="entry name" value="aa-tRNA-synth_II"/>
</dbReference>
<proteinExistence type="inferred from homology"/>
<dbReference type="Proteomes" id="UP001153737">
    <property type="component" value="Chromosome 1"/>
</dbReference>
<evidence type="ECO:0000256" key="5">
    <source>
        <dbReference type="ARBA" id="ARBA00022917"/>
    </source>
</evidence>
<dbReference type="GO" id="GO:0006422">
    <property type="term" value="P:aspartyl-tRNA aminoacylation"/>
    <property type="evidence" value="ECO:0007669"/>
    <property type="project" value="TreeGrafter"/>
</dbReference>
<dbReference type="InterPro" id="IPR004115">
    <property type="entry name" value="GAD-like_sf"/>
</dbReference>
<comment type="similarity">
    <text evidence="1">Belongs to the class-II aminoacyl-tRNA synthetase family. Type 1 subfamily.</text>
</comment>
<dbReference type="PROSITE" id="PS50862">
    <property type="entry name" value="AA_TRNA_LIGASE_II"/>
    <property type="match status" value="1"/>
</dbReference>
<keyword evidence="2" id="KW-0436">Ligase</keyword>
<dbReference type="PRINTS" id="PR01042">
    <property type="entry name" value="TRNASYNTHASP"/>
</dbReference>
<dbReference type="NCBIfam" id="TIGR00459">
    <property type="entry name" value="aspS_bact"/>
    <property type="match status" value="1"/>
</dbReference>
<evidence type="ECO:0000313" key="10">
    <source>
        <dbReference type="Proteomes" id="UP001153737"/>
    </source>
</evidence>
<dbReference type="GO" id="GO:0004815">
    <property type="term" value="F:aspartate-tRNA ligase activity"/>
    <property type="evidence" value="ECO:0007669"/>
    <property type="project" value="TreeGrafter"/>
</dbReference>
<reference evidence="9" key="2">
    <citation type="submission" date="2022-10" db="EMBL/GenBank/DDBJ databases">
        <authorList>
            <consortium name="ENA_rothamsted_submissions"/>
            <consortium name="culmorum"/>
            <person name="King R."/>
        </authorList>
    </citation>
    <scope>NUCLEOTIDE SEQUENCE</scope>
</reference>
<dbReference type="AlphaFoldDB" id="A0A9P0DD04"/>
<dbReference type="OrthoDB" id="10067219at2759"/>
<keyword evidence="6" id="KW-0030">Aminoacyl-tRNA synthetase</keyword>
<gene>
    <name evidence="9" type="ORF">PHAECO_LOCUS1149</name>
</gene>
<dbReference type="HAMAP" id="MF_00044">
    <property type="entry name" value="Asp_tRNA_synth_type1"/>
    <property type="match status" value="1"/>
</dbReference>
<dbReference type="Pfam" id="PF00152">
    <property type="entry name" value="tRNA-synt_2"/>
    <property type="match status" value="1"/>
</dbReference>
<dbReference type="InterPro" id="IPR004364">
    <property type="entry name" value="Aa-tRNA-synt_II"/>
</dbReference>
<dbReference type="GO" id="GO:0003676">
    <property type="term" value="F:nucleic acid binding"/>
    <property type="evidence" value="ECO:0007669"/>
    <property type="project" value="InterPro"/>
</dbReference>
<protein>
    <recommendedName>
        <fullName evidence="8">Aminoacyl-transfer RNA synthetases class-II family profile domain-containing protein</fullName>
    </recommendedName>
</protein>
<dbReference type="EMBL" id="OU896707">
    <property type="protein sequence ID" value="CAH1116419.1"/>
    <property type="molecule type" value="Genomic_DNA"/>
</dbReference>
<dbReference type="Pfam" id="PF01336">
    <property type="entry name" value="tRNA_anti-codon"/>
    <property type="match status" value="1"/>
</dbReference>
<feature type="domain" description="Aminoacyl-transfer RNA synthetases class-II family profile" evidence="8">
    <location>
        <begin position="205"/>
        <end position="622"/>
    </location>
</feature>
<reference evidence="9" key="1">
    <citation type="submission" date="2022-01" db="EMBL/GenBank/DDBJ databases">
        <authorList>
            <person name="King R."/>
        </authorList>
    </citation>
    <scope>NUCLEOTIDE SEQUENCE</scope>
</reference>
<evidence type="ECO:0000256" key="3">
    <source>
        <dbReference type="ARBA" id="ARBA00022741"/>
    </source>
</evidence>
<feature type="region of interest" description="Disordered" evidence="7">
    <location>
        <begin position="44"/>
        <end position="63"/>
    </location>
</feature>
<dbReference type="InterPro" id="IPR002312">
    <property type="entry name" value="Asp/Asn-tRNA-synth_IIb"/>
</dbReference>
<dbReference type="Gene3D" id="3.30.1360.30">
    <property type="entry name" value="GAD-like domain"/>
    <property type="match status" value="1"/>
</dbReference>
<evidence type="ECO:0000256" key="7">
    <source>
        <dbReference type="SAM" id="MobiDB-lite"/>
    </source>
</evidence>
<evidence type="ECO:0000256" key="4">
    <source>
        <dbReference type="ARBA" id="ARBA00022840"/>
    </source>
</evidence>
<evidence type="ECO:0000259" key="8">
    <source>
        <dbReference type="PROSITE" id="PS50862"/>
    </source>
</evidence>
<keyword evidence="10" id="KW-1185">Reference proteome</keyword>
<keyword evidence="3" id="KW-0547">Nucleotide-binding</keyword>
<sequence length="649" mass="74776">MSIHTFLGRFLSKYLGRPSLNTRIFSRLQPLDLSWKQKAKSTFSEPNQIHSVDEKGNRPMNNLNKYTNRTYTCGELGKENVGELVSIMGWLEYQRMDKFLVLRDAYGETQLIISDEDTSTKELLKTLPLESIMEVRGTVSLRPKNMVNENQSTGEIEVKVENLIVVNKVLDELPFNIRSFQKAKESLRMRYRYLDLRFSQMQRNLRVRSELLMKMREFLINNHFIDVETPTLFKATPGGAQEFIVPTRFPGQFYSLVQSPQQFKQMLMAGAIDRYFQIARCYRDEGTRPDRQPEFTQLDIELSFTSVEDILNLIEDLFQYCWPKFSNPIPYKFQRMSYAHAIENYGCDKPDIRFDHKIRNCTHLLKSNETVSTDHEFGAYYISFPKEYAISSRRLKESMSSLSKSFSRLKFVQSIINSREEWVKIMGSLLTVPTAERILDDNELENGSVLFLAYGNKGEVLQLLGKIRLEYVNFLENSGIFVRKKGMHFLWIVDFPMFEMSETTKCLQSAHHPFTAPNINDVTFLQTDPLKVRALAYDLILNGQEVGGGSIRIHDPSLQKIVLDVLKIDSKTVQHILNMLGSGCPPHGGIALGLDRLLHILMNTNSIRDVIAFPKNFEGRDPVSGAPSSISDRDKKLYHIKVVDSDMDI</sequence>
<dbReference type="PANTHER" id="PTHR22594">
    <property type="entry name" value="ASPARTYL/LYSYL-TRNA SYNTHETASE"/>
    <property type="match status" value="1"/>
</dbReference>